<protein>
    <recommendedName>
        <fullName evidence="3">KIB1-4 beta-propeller domain-containing protein</fullName>
    </recommendedName>
</protein>
<organism evidence="4 5">
    <name type="scientific">Panicum miliaceum</name>
    <name type="common">Proso millet</name>
    <name type="synonym">Broomcorn millet</name>
    <dbReference type="NCBI Taxonomy" id="4540"/>
    <lineage>
        <taxon>Eukaryota</taxon>
        <taxon>Viridiplantae</taxon>
        <taxon>Streptophyta</taxon>
        <taxon>Embryophyta</taxon>
        <taxon>Tracheophyta</taxon>
        <taxon>Spermatophyta</taxon>
        <taxon>Magnoliopsida</taxon>
        <taxon>Liliopsida</taxon>
        <taxon>Poales</taxon>
        <taxon>Poaceae</taxon>
        <taxon>PACMAD clade</taxon>
        <taxon>Panicoideae</taxon>
        <taxon>Panicodae</taxon>
        <taxon>Paniceae</taxon>
        <taxon>Panicinae</taxon>
        <taxon>Panicum</taxon>
        <taxon>Panicum sect. Panicum</taxon>
    </lineage>
</organism>
<dbReference type="InterPro" id="IPR005174">
    <property type="entry name" value="KIB1-4_b-propeller"/>
</dbReference>
<dbReference type="InterPro" id="IPR010604">
    <property type="entry name" value="Plant_AUG7"/>
</dbReference>
<evidence type="ECO:0000313" key="5">
    <source>
        <dbReference type="Proteomes" id="UP000275267"/>
    </source>
</evidence>
<evidence type="ECO:0000256" key="2">
    <source>
        <dbReference type="SAM" id="MobiDB-lite"/>
    </source>
</evidence>
<feature type="domain" description="KIB1-4 beta-propeller" evidence="3">
    <location>
        <begin position="277"/>
        <end position="540"/>
    </location>
</feature>
<feature type="region of interest" description="Disordered" evidence="2">
    <location>
        <begin position="232"/>
        <end position="256"/>
    </location>
</feature>
<sequence>MASKQMEEIQRKLSLLAYPRANAPAQSLLFAGVERYRLLEWLFFRLLGDRSPFTQQNWQGDSLDRDEENNRIQHLAEIANFLGITPSVDTEAIQGRGSYEERVELLRLIVNLVEASCYADNPEWSVDEQLAKDVQLVDSISEKQAQILSEECKLFPADVQIQSIYPLPDIAELELKLSEYTKKMSNLQQMVQELASKEIHPWTHMMEVPQLHGFGPAANRLLEAYNTLLKRRRKRQRGDQPWRRAPTRPPAPEAARRTLPVLVYDHGLGPNNRQTAFAIGDQSLHTSVVPELADNYYHATSHGWVLLVAPEPSPRTRLWDPRSGESVILPAMERELLEDWECCLSDAPTAPSCVVLVLDTKKPKFLYCRVGDSLWSVHEYDIGNVKLPPEYAPPRKLVIQQTAAVDGKFYFGETGKLGVIDFSPATPEFSYIDRPCPEFPDGSNCLNELLVESRGELFSVYICLKGFTPEILTVRVYRIDLSGRPTLSKVDDLGDRVFLLSYTNVQLLCSASKYGVKGNRVYFNHNVMGDMDGGLLCIFDLDEQSLKTLRPCPGMAELLRSPFWMLPTDQDSTRGADK</sequence>
<dbReference type="GO" id="GO:0070652">
    <property type="term" value="C:HAUS complex"/>
    <property type="evidence" value="ECO:0007669"/>
    <property type="project" value="TreeGrafter"/>
</dbReference>
<proteinExistence type="predicted"/>
<accession>A0A3L6RGU2</accession>
<evidence type="ECO:0000313" key="4">
    <source>
        <dbReference type="EMBL" id="RLN03769.1"/>
    </source>
</evidence>
<dbReference type="GO" id="GO:0051011">
    <property type="term" value="F:microtubule minus-end binding"/>
    <property type="evidence" value="ECO:0007669"/>
    <property type="project" value="InterPro"/>
</dbReference>
<dbReference type="Pfam" id="PF06694">
    <property type="entry name" value="Plant_NMP1"/>
    <property type="match status" value="1"/>
</dbReference>
<dbReference type="OrthoDB" id="676569at2759"/>
<keyword evidence="5" id="KW-1185">Reference proteome</keyword>
<feature type="coiled-coil region" evidence="1">
    <location>
        <begin position="170"/>
        <end position="197"/>
    </location>
</feature>
<evidence type="ECO:0000259" key="3">
    <source>
        <dbReference type="Pfam" id="PF03478"/>
    </source>
</evidence>
<dbReference type="InterPro" id="IPR029711">
    <property type="entry name" value="Haus7-like"/>
</dbReference>
<dbReference type="PANTHER" id="PTHR14352">
    <property type="entry name" value="HAUS AUGMIN-LIKE COMPLEX SUBUNIT 7"/>
    <property type="match status" value="1"/>
</dbReference>
<reference evidence="5" key="1">
    <citation type="journal article" date="2019" name="Nat. Commun.">
        <title>The genome of broomcorn millet.</title>
        <authorList>
            <person name="Zou C."/>
            <person name="Miki D."/>
            <person name="Li D."/>
            <person name="Tang Q."/>
            <person name="Xiao L."/>
            <person name="Rajput S."/>
            <person name="Deng P."/>
            <person name="Jia W."/>
            <person name="Huang R."/>
            <person name="Zhang M."/>
            <person name="Sun Y."/>
            <person name="Hu J."/>
            <person name="Fu X."/>
            <person name="Schnable P.S."/>
            <person name="Li F."/>
            <person name="Zhang H."/>
            <person name="Feng B."/>
            <person name="Zhu X."/>
            <person name="Liu R."/>
            <person name="Schnable J.C."/>
            <person name="Zhu J.-K."/>
            <person name="Zhang H."/>
        </authorList>
    </citation>
    <scope>NUCLEOTIDE SEQUENCE [LARGE SCALE GENOMIC DNA]</scope>
</reference>
<gene>
    <name evidence="4" type="ORF">C2845_PM13G14570</name>
</gene>
<dbReference type="Pfam" id="PF03478">
    <property type="entry name" value="Beta-prop_KIB1-4"/>
    <property type="match status" value="1"/>
</dbReference>
<dbReference type="EMBL" id="PQIB02000008">
    <property type="protein sequence ID" value="RLN03769.1"/>
    <property type="molecule type" value="Genomic_DNA"/>
</dbReference>
<name>A0A3L6RGU2_PANMI</name>
<keyword evidence="1" id="KW-0175">Coiled coil</keyword>
<dbReference type="Proteomes" id="UP000275267">
    <property type="component" value="Unassembled WGS sequence"/>
</dbReference>
<dbReference type="AlphaFoldDB" id="A0A3L6RGU2"/>
<dbReference type="PANTHER" id="PTHR14352:SF2">
    <property type="entry name" value="HAUS AUGMIN-LIKE COMPLEX SUBUNIT 7"/>
    <property type="match status" value="1"/>
</dbReference>
<comment type="caution">
    <text evidence="4">The sequence shown here is derived from an EMBL/GenBank/DDBJ whole genome shotgun (WGS) entry which is preliminary data.</text>
</comment>
<evidence type="ECO:0000256" key="1">
    <source>
        <dbReference type="SAM" id="Coils"/>
    </source>
</evidence>
<dbReference type="GO" id="GO:0051225">
    <property type="term" value="P:spindle assembly"/>
    <property type="evidence" value="ECO:0007669"/>
    <property type="project" value="TreeGrafter"/>
</dbReference>
<dbReference type="GO" id="GO:0031023">
    <property type="term" value="P:microtubule organizing center organization"/>
    <property type="evidence" value="ECO:0007669"/>
    <property type="project" value="TreeGrafter"/>
</dbReference>
<dbReference type="STRING" id="4540.A0A3L6RGU2"/>